<proteinExistence type="predicted"/>
<protein>
    <submittedName>
        <fullName evidence="1">Uncharacterized protein</fullName>
    </submittedName>
</protein>
<keyword evidence="2" id="KW-1185">Reference proteome</keyword>
<name>A0A6M0JXD5_9GAMM</name>
<reference evidence="1 2" key="1">
    <citation type="submission" date="2020-02" db="EMBL/GenBank/DDBJ databases">
        <title>Genome sequences of Thiorhodococcus mannitoliphagus and Thiorhodococcus minor, purple sulfur photosynthetic bacteria in the gammaproteobacterial family, Chromatiaceae.</title>
        <authorList>
            <person name="Aviles F.A."/>
            <person name="Meyer T.E."/>
            <person name="Kyndt J.A."/>
        </authorList>
    </citation>
    <scope>NUCLEOTIDE SEQUENCE [LARGE SCALE GENOMIC DNA]</scope>
    <source>
        <strain evidence="1 2">DSM 11518</strain>
    </source>
</reference>
<dbReference type="EMBL" id="JAAIJQ010000023">
    <property type="protein sequence ID" value="NEV62170.1"/>
    <property type="molecule type" value="Genomic_DNA"/>
</dbReference>
<organism evidence="1 2">
    <name type="scientific">Thiorhodococcus minor</name>
    <dbReference type="NCBI Taxonomy" id="57489"/>
    <lineage>
        <taxon>Bacteria</taxon>
        <taxon>Pseudomonadati</taxon>
        <taxon>Pseudomonadota</taxon>
        <taxon>Gammaproteobacteria</taxon>
        <taxon>Chromatiales</taxon>
        <taxon>Chromatiaceae</taxon>
        <taxon>Thiorhodococcus</taxon>
    </lineage>
</organism>
<dbReference type="Proteomes" id="UP000483379">
    <property type="component" value="Unassembled WGS sequence"/>
</dbReference>
<dbReference type="AlphaFoldDB" id="A0A6M0JXD5"/>
<comment type="caution">
    <text evidence="1">The sequence shown here is derived from an EMBL/GenBank/DDBJ whole genome shotgun (WGS) entry which is preliminary data.</text>
</comment>
<evidence type="ECO:0000313" key="2">
    <source>
        <dbReference type="Proteomes" id="UP000483379"/>
    </source>
</evidence>
<evidence type="ECO:0000313" key="1">
    <source>
        <dbReference type="EMBL" id="NEV62170.1"/>
    </source>
</evidence>
<accession>A0A6M0JXD5</accession>
<sequence length="68" mass="7817">MSTTTDTELRLQGIEALIAALGEVDAERFITLVTREPLDYTEWQRRLWTDRSVSEISAMAMNRRRASS</sequence>
<gene>
    <name evidence="1" type="ORF">G3446_09755</name>
</gene>
<dbReference type="RefSeq" id="WP_164452643.1">
    <property type="nucleotide sequence ID" value="NZ_JAAIJQ010000023.1"/>
</dbReference>